<feature type="repeat" description="RCC1" evidence="3">
    <location>
        <begin position="394"/>
        <end position="455"/>
    </location>
</feature>
<dbReference type="Gene3D" id="2.130.10.30">
    <property type="entry name" value="Regulator of chromosome condensation 1/beta-lactamase-inhibitor protein II"/>
    <property type="match status" value="1"/>
</dbReference>
<organism evidence="6 7">
    <name type="scientific">Macrolepiota fuliginosa MF-IS2</name>
    <dbReference type="NCBI Taxonomy" id="1400762"/>
    <lineage>
        <taxon>Eukaryota</taxon>
        <taxon>Fungi</taxon>
        <taxon>Dikarya</taxon>
        <taxon>Basidiomycota</taxon>
        <taxon>Agaricomycotina</taxon>
        <taxon>Agaricomycetes</taxon>
        <taxon>Agaricomycetidae</taxon>
        <taxon>Agaricales</taxon>
        <taxon>Agaricineae</taxon>
        <taxon>Agaricaceae</taxon>
        <taxon>Macrolepiota</taxon>
    </lineage>
</organism>
<feature type="region of interest" description="Disordered" evidence="4">
    <location>
        <begin position="1"/>
        <end position="140"/>
    </location>
</feature>
<evidence type="ECO:0000256" key="3">
    <source>
        <dbReference type="PROSITE-ProRule" id="PRU00235"/>
    </source>
</evidence>
<feature type="compositionally biased region" description="Low complexity" evidence="4">
    <location>
        <begin position="48"/>
        <end position="59"/>
    </location>
</feature>
<evidence type="ECO:0000256" key="1">
    <source>
        <dbReference type="ARBA" id="ARBA00022658"/>
    </source>
</evidence>
<reference evidence="6" key="1">
    <citation type="submission" date="2020-11" db="EMBL/GenBank/DDBJ databases">
        <authorList>
            <consortium name="DOE Joint Genome Institute"/>
            <person name="Ahrendt S."/>
            <person name="Riley R."/>
            <person name="Andreopoulos W."/>
            <person name="Labutti K."/>
            <person name="Pangilinan J."/>
            <person name="Ruiz-Duenas F.J."/>
            <person name="Barrasa J.M."/>
            <person name="Sanchez-Garcia M."/>
            <person name="Camarero S."/>
            <person name="Miyauchi S."/>
            <person name="Serrano A."/>
            <person name="Linde D."/>
            <person name="Babiker R."/>
            <person name="Drula E."/>
            <person name="Ayuso-Fernandez I."/>
            <person name="Pacheco R."/>
            <person name="Padilla G."/>
            <person name="Ferreira P."/>
            <person name="Barriuso J."/>
            <person name="Kellner H."/>
            <person name="Castanera R."/>
            <person name="Alfaro M."/>
            <person name="Ramirez L."/>
            <person name="Pisabarro A.G."/>
            <person name="Kuo A."/>
            <person name="Tritt A."/>
            <person name="Lipzen A."/>
            <person name="He G."/>
            <person name="Yan M."/>
            <person name="Ng V."/>
            <person name="Cullen D."/>
            <person name="Martin F."/>
            <person name="Rosso M.-N."/>
            <person name="Henrissat B."/>
            <person name="Hibbett D."/>
            <person name="Martinez A.T."/>
            <person name="Grigoriev I.V."/>
        </authorList>
    </citation>
    <scope>NUCLEOTIDE SEQUENCE</scope>
    <source>
        <strain evidence="6">MF-IS2</strain>
    </source>
</reference>
<feature type="repeat" description="RCC1" evidence="3">
    <location>
        <begin position="337"/>
        <end position="393"/>
    </location>
</feature>
<dbReference type="PRINTS" id="PR00633">
    <property type="entry name" value="RCCNDNSATION"/>
</dbReference>
<evidence type="ECO:0000256" key="4">
    <source>
        <dbReference type="SAM" id="MobiDB-lite"/>
    </source>
</evidence>
<feature type="compositionally biased region" description="Pro residues" evidence="4">
    <location>
        <begin position="120"/>
        <end position="138"/>
    </location>
</feature>
<proteinExistence type="predicted"/>
<dbReference type="Proteomes" id="UP000807342">
    <property type="component" value="Unassembled WGS sequence"/>
</dbReference>
<gene>
    <name evidence="6" type="ORF">P691DRAFT_811054</name>
</gene>
<name>A0A9P5XEZ4_9AGAR</name>
<accession>A0A9P5XEZ4</accession>
<dbReference type="InterPro" id="IPR058923">
    <property type="entry name" value="RCC1-like_dom"/>
</dbReference>
<dbReference type="PANTHER" id="PTHR45982">
    <property type="entry name" value="REGULATOR OF CHROMOSOME CONDENSATION"/>
    <property type="match status" value="1"/>
</dbReference>
<dbReference type="SUPFAM" id="SSF50985">
    <property type="entry name" value="RCC1/BLIP-II"/>
    <property type="match status" value="1"/>
</dbReference>
<sequence length="582" mass="62805">MPPRRSSRAASAKPTSKAAPETTAEKPAVKPRSQPARKRAASPDRNEAPAPKRTRTAPPSKKAEDAPPKKPRSRAPSVTKAQPPAKRGRAKLDAIPEAAETKEEKEKAPKQKKEPKEKPAPIPQSRPYFNPLPTPPQRQRPGLTLWAWGAGNFGQFGMGPDVLDELTKPKRNPWVEEQIEEGTFGEEGAGLESIAAGGLHTLFTDEKGTVWSCGVNDNAALGRITNNIPDPNNPGSFLDVDELTSWPRPVQALLDESFRAVQIAAGDNIGAAVSDQGEFRVWGTYRGAEGALGFAEGTDKQDLPISILNLSHKPGDYEKVTSIAAGNNHVIVVTTHGNLYTFGAGEQGQLGRKIIERRKIHGTNPEKISLGTRSRKAVTTGAGSYHSFAIDDRGDVWGWGLNNVGQTGTGWSSPDDDNSVLLPQKVEALSVENLHSDRVVQVVGGEHHSLFLTESGKVYACGRMESGQLGLDDDHPAIVEWKKEYAERFDGEVAKFLPTPTLVTFPDPDDPVEQISCGLHNNAVVTRGGALYTWGQGTQGELGFPDVEVRTPRVVVRKDGGSWFAAAVSCGGQHTLGLFRKK</sequence>
<feature type="compositionally biased region" description="Basic and acidic residues" evidence="4">
    <location>
        <begin position="90"/>
        <end position="119"/>
    </location>
</feature>
<evidence type="ECO:0000313" key="6">
    <source>
        <dbReference type="EMBL" id="KAF9450138.1"/>
    </source>
</evidence>
<dbReference type="PROSITE" id="PS00625">
    <property type="entry name" value="RCC1_1"/>
    <property type="match status" value="1"/>
</dbReference>
<feature type="compositionally biased region" description="Low complexity" evidence="4">
    <location>
        <begin position="8"/>
        <end position="20"/>
    </location>
</feature>
<dbReference type="InterPro" id="IPR051553">
    <property type="entry name" value="Ran_GTPase-activating"/>
</dbReference>
<keyword evidence="7" id="KW-1185">Reference proteome</keyword>
<evidence type="ECO:0000256" key="2">
    <source>
        <dbReference type="ARBA" id="ARBA00022737"/>
    </source>
</evidence>
<dbReference type="AlphaFoldDB" id="A0A9P5XEZ4"/>
<feature type="repeat" description="RCC1" evidence="3">
    <location>
        <begin position="143"/>
        <end position="207"/>
    </location>
</feature>
<protein>
    <submittedName>
        <fullName evidence="6">RCC1/BLIP-II</fullName>
    </submittedName>
</protein>
<evidence type="ECO:0000259" key="5">
    <source>
        <dbReference type="Pfam" id="PF25390"/>
    </source>
</evidence>
<evidence type="ECO:0000313" key="7">
    <source>
        <dbReference type="Proteomes" id="UP000807342"/>
    </source>
</evidence>
<feature type="repeat" description="RCC1" evidence="3">
    <location>
        <begin position="456"/>
        <end position="528"/>
    </location>
</feature>
<dbReference type="PANTHER" id="PTHR45982:SF1">
    <property type="entry name" value="REGULATOR OF CHROMOSOME CONDENSATION"/>
    <property type="match status" value="1"/>
</dbReference>
<keyword evidence="2" id="KW-0677">Repeat</keyword>
<feature type="repeat" description="RCC1" evidence="3">
    <location>
        <begin position="208"/>
        <end position="276"/>
    </location>
</feature>
<keyword evidence="1" id="KW-0344">Guanine-nucleotide releasing factor</keyword>
<feature type="repeat" description="RCC1" evidence="3">
    <location>
        <begin position="529"/>
        <end position="581"/>
    </location>
</feature>
<dbReference type="Pfam" id="PF25390">
    <property type="entry name" value="WD40_RLD"/>
    <property type="match status" value="1"/>
</dbReference>
<dbReference type="InterPro" id="IPR009091">
    <property type="entry name" value="RCC1/BLIP-II"/>
</dbReference>
<comment type="caution">
    <text evidence="6">The sequence shown here is derived from an EMBL/GenBank/DDBJ whole genome shotgun (WGS) entry which is preliminary data.</text>
</comment>
<dbReference type="OrthoDB" id="61110at2759"/>
<dbReference type="PROSITE" id="PS50012">
    <property type="entry name" value="RCC1_3"/>
    <property type="match status" value="7"/>
</dbReference>
<feature type="domain" description="RCC1-like" evidence="5">
    <location>
        <begin position="145"/>
        <end position="576"/>
    </location>
</feature>
<dbReference type="InterPro" id="IPR000408">
    <property type="entry name" value="Reg_chr_condens"/>
</dbReference>
<dbReference type="EMBL" id="MU151111">
    <property type="protein sequence ID" value="KAF9450138.1"/>
    <property type="molecule type" value="Genomic_DNA"/>
</dbReference>
<feature type="repeat" description="RCC1" evidence="3">
    <location>
        <begin position="277"/>
        <end position="336"/>
    </location>
</feature>